<dbReference type="InterPro" id="IPR000618">
    <property type="entry name" value="Insect_cuticle"/>
</dbReference>
<evidence type="ECO:0000313" key="5">
    <source>
        <dbReference type="Proteomes" id="UP001566132"/>
    </source>
</evidence>
<evidence type="ECO:0000256" key="3">
    <source>
        <dbReference type="SAM" id="SignalP"/>
    </source>
</evidence>
<proteinExistence type="predicted"/>
<accession>A0ABD1EPD6</accession>
<dbReference type="AlphaFoldDB" id="A0ABD1EPD6"/>
<dbReference type="PROSITE" id="PS51155">
    <property type="entry name" value="CHIT_BIND_RR_2"/>
    <property type="match status" value="1"/>
</dbReference>
<dbReference type="Proteomes" id="UP001566132">
    <property type="component" value="Unassembled WGS sequence"/>
</dbReference>
<protein>
    <submittedName>
        <fullName evidence="4">Uncharacterized protein</fullName>
    </submittedName>
</protein>
<dbReference type="Pfam" id="PF00379">
    <property type="entry name" value="Chitin_bind_4"/>
    <property type="match status" value="1"/>
</dbReference>
<evidence type="ECO:0000256" key="1">
    <source>
        <dbReference type="PROSITE-ProRule" id="PRU00497"/>
    </source>
</evidence>
<keyword evidence="1" id="KW-0193">Cuticle</keyword>
<feature type="signal peptide" evidence="3">
    <location>
        <begin position="1"/>
        <end position="18"/>
    </location>
</feature>
<gene>
    <name evidence="4" type="ORF">ABEB36_009171</name>
</gene>
<feature type="chain" id="PRO_5044785544" evidence="3">
    <location>
        <begin position="19"/>
        <end position="355"/>
    </location>
</feature>
<name>A0ABD1EPD6_HYPHA</name>
<evidence type="ECO:0000313" key="4">
    <source>
        <dbReference type="EMBL" id="KAL1498359.1"/>
    </source>
</evidence>
<feature type="compositionally biased region" description="Basic and acidic residues" evidence="2">
    <location>
        <begin position="223"/>
        <end position="237"/>
    </location>
</feature>
<dbReference type="EMBL" id="JBDJPC010000006">
    <property type="protein sequence ID" value="KAL1498359.1"/>
    <property type="molecule type" value="Genomic_DNA"/>
</dbReference>
<keyword evidence="3" id="KW-0732">Signal</keyword>
<feature type="region of interest" description="Disordered" evidence="2">
    <location>
        <begin position="180"/>
        <end position="250"/>
    </location>
</feature>
<sequence length="355" mass="40791">MSFINFLLIIALATLALSAPNEQPTAPEHSVETFDTSAIRNLPQQLPLNIQLPRLEAPTVPFYQPQPSSYLSAPQILPNPPTLQNFYQVPIPSEFLTAPTEGSWNPNNDPALYYELPASLTKEVLPTSQFPKKFNKDVHLKNKPFSLLPKQEIALEPINESQFIQKQKDLFKTIEKLNKKENQKSIKQENKVPRYYVRRPSNSKTRPYNDSRIDPSRQFLKIIKKDNHDKTVKDSKSSDTTLVESDSKKYSRGLSPRIIDSLGMSSSHHESGTGKDRVLFQMVGQDGPMSYKWGYDTGKGHNRQFRFEERDKEGVVKGQYGYYDKEGRFRMMKYRAHPHLGFHMEEAPESETDEN</sequence>
<feature type="compositionally biased region" description="Basic and acidic residues" evidence="2">
    <location>
        <begin position="180"/>
        <end position="192"/>
    </location>
</feature>
<organism evidence="4 5">
    <name type="scientific">Hypothenemus hampei</name>
    <name type="common">Coffee berry borer</name>
    <dbReference type="NCBI Taxonomy" id="57062"/>
    <lineage>
        <taxon>Eukaryota</taxon>
        <taxon>Metazoa</taxon>
        <taxon>Ecdysozoa</taxon>
        <taxon>Arthropoda</taxon>
        <taxon>Hexapoda</taxon>
        <taxon>Insecta</taxon>
        <taxon>Pterygota</taxon>
        <taxon>Neoptera</taxon>
        <taxon>Endopterygota</taxon>
        <taxon>Coleoptera</taxon>
        <taxon>Polyphaga</taxon>
        <taxon>Cucujiformia</taxon>
        <taxon>Curculionidae</taxon>
        <taxon>Scolytinae</taxon>
        <taxon>Hypothenemus</taxon>
    </lineage>
</organism>
<reference evidence="4 5" key="1">
    <citation type="submission" date="2024-05" db="EMBL/GenBank/DDBJ databases">
        <title>Genetic variation in Jamaican populations of the coffee berry borer (Hypothenemus hampei).</title>
        <authorList>
            <person name="Errbii M."/>
            <person name="Myrie A."/>
        </authorList>
    </citation>
    <scope>NUCLEOTIDE SEQUENCE [LARGE SCALE GENOMIC DNA]</scope>
    <source>
        <strain evidence="4">JA-Hopewell-2020-01-JO</strain>
        <tissue evidence="4">Whole body</tissue>
    </source>
</reference>
<comment type="caution">
    <text evidence="4">The sequence shown here is derived from an EMBL/GenBank/DDBJ whole genome shotgun (WGS) entry which is preliminary data.</text>
</comment>
<keyword evidence="5" id="KW-1185">Reference proteome</keyword>
<dbReference type="GO" id="GO:0042302">
    <property type="term" value="F:structural constituent of cuticle"/>
    <property type="evidence" value="ECO:0007669"/>
    <property type="project" value="UniProtKB-UniRule"/>
</dbReference>
<evidence type="ECO:0000256" key="2">
    <source>
        <dbReference type="SAM" id="MobiDB-lite"/>
    </source>
</evidence>